<evidence type="ECO:0000256" key="1">
    <source>
        <dbReference type="ARBA" id="ARBA00022448"/>
    </source>
</evidence>
<gene>
    <name evidence="8" type="ORF">NliqN6_2381</name>
</gene>
<comment type="subunit">
    <text evidence="7">Part of the nuclear pore complex (NPC).</text>
</comment>
<dbReference type="GO" id="GO:0000973">
    <property type="term" value="P:post-transcriptional tethering of RNA polymerase II gene DNA at nuclear periphery"/>
    <property type="evidence" value="ECO:0007669"/>
    <property type="project" value="TreeGrafter"/>
</dbReference>
<dbReference type="Gene3D" id="1.10.3450.20">
    <property type="match status" value="1"/>
</dbReference>
<dbReference type="PANTHER" id="PTHR13003:SF2">
    <property type="entry name" value="NUCLEAR PORE COMPLEX PROTEIN NUP107"/>
    <property type="match status" value="1"/>
</dbReference>
<dbReference type="PANTHER" id="PTHR13003">
    <property type="entry name" value="NUP107-RELATED"/>
    <property type="match status" value="1"/>
</dbReference>
<dbReference type="GO" id="GO:0006606">
    <property type="term" value="P:protein import into nucleus"/>
    <property type="evidence" value="ECO:0007669"/>
    <property type="project" value="TreeGrafter"/>
</dbReference>
<evidence type="ECO:0000256" key="7">
    <source>
        <dbReference type="RuleBase" id="RU365072"/>
    </source>
</evidence>
<dbReference type="EMBL" id="BLZA01000017">
    <property type="protein sequence ID" value="GHJ85979.1"/>
    <property type="molecule type" value="Genomic_DNA"/>
</dbReference>
<dbReference type="AlphaFoldDB" id="A0A8H3TS37"/>
<keyword evidence="6 7" id="KW-0539">Nucleus</keyword>
<dbReference type="Pfam" id="PF04121">
    <property type="entry name" value="Nup84_Nup100"/>
    <property type="match status" value="1"/>
</dbReference>
<dbReference type="GO" id="GO:0031965">
    <property type="term" value="C:nuclear membrane"/>
    <property type="evidence" value="ECO:0007669"/>
    <property type="project" value="UniProtKB-SubCell"/>
</dbReference>
<comment type="similarity">
    <text evidence="7">Belongs to the nucleoporin Nup84/Nup107 family.</text>
</comment>
<accession>A0A8H3TS37</accession>
<keyword evidence="5 7" id="KW-0906">Nuclear pore complex</keyword>
<dbReference type="Proteomes" id="UP000620104">
    <property type="component" value="Unassembled WGS sequence"/>
</dbReference>
<reference evidence="8" key="1">
    <citation type="submission" date="2020-07" db="EMBL/GenBank/DDBJ databases">
        <title>Draft Genome Sequence of a Deep-Sea Yeast, Naganishia (Cryptococcus) liquefaciens strain N6.</title>
        <authorList>
            <person name="Han Y.W."/>
            <person name="Kajitani R."/>
            <person name="Morimoto H."/>
            <person name="Parhat M."/>
            <person name="Tsubouchi H."/>
            <person name="Bakenova O."/>
            <person name="Ogata M."/>
            <person name="Argunhan B."/>
            <person name="Aoki R."/>
            <person name="Kajiwara S."/>
            <person name="Itoh T."/>
            <person name="Iwasaki H."/>
        </authorList>
    </citation>
    <scope>NUCLEOTIDE SEQUENCE</scope>
    <source>
        <strain evidence="8">N6</strain>
    </source>
</reference>
<protein>
    <recommendedName>
        <fullName evidence="7">Nuclear pore complex protein</fullName>
    </recommendedName>
</protein>
<comment type="caution">
    <text evidence="8">The sequence shown here is derived from an EMBL/GenBank/DDBJ whole genome shotgun (WGS) entry which is preliminary data.</text>
</comment>
<dbReference type="GO" id="GO:0031080">
    <property type="term" value="C:nuclear pore outer ring"/>
    <property type="evidence" value="ECO:0007669"/>
    <property type="project" value="TreeGrafter"/>
</dbReference>
<keyword evidence="2" id="KW-0509">mRNA transport</keyword>
<keyword evidence="9" id="KW-1185">Reference proteome</keyword>
<keyword evidence="1 7" id="KW-0813">Transport</keyword>
<organism evidence="8 9">
    <name type="scientific">Naganishia liquefaciens</name>
    <dbReference type="NCBI Taxonomy" id="104408"/>
    <lineage>
        <taxon>Eukaryota</taxon>
        <taxon>Fungi</taxon>
        <taxon>Dikarya</taxon>
        <taxon>Basidiomycota</taxon>
        <taxon>Agaricomycotina</taxon>
        <taxon>Tremellomycetes</taxon>
        <taxon>Filobasidiales</taxon>
        <taxon>Filobasidiaceae</taxon>
        <taxon>Naganishia</taxon>
    </lineage>
</organism>
<dbReference type="InterPro" id="IPR007252">
    <property type="entry name" value="Nup84/Nup107"/>
</dbReference>
<comment type="subcellular location">
    <subcellularLocation>
        <location evidence="7">Nucleus</location>
        <location evidence="7">Nuclear pore complex</location>
    </subcellularLocation>
    <subcellularLocation>
        <location evidence="7">Nucleus membrane</location>
    </subcellularLocation>
</comment>
<dbReference type="OrthoDB" id="3098at2759"/>
<evidence type="ECO:0000256" key="4">
    <source>
        <dbReference type="ARBA" id="ARBA00023010"/>
    </source>
</evidence>
<dbReference type="Gene3D" id="1.20.190.50">
    <property type="match status" value="1"/>
</dbReference>
<evidence type="ECO:0000313" key="8">
    <source>
        <dbReference type="EMBL" id="GHJ85979.1"/>
    </source>
</evidence>
<dbReference type="GO" id="GO:0017056">
    <property type="term" value="F:structural constituent of nuclear pore"/>
    <property type="evidence" value="ECO:0007669"/>
    <property type="project" value="UniProtKB-UniRule"/>
</dbReference>
<evidence type="ECO:0000313" key="9">
    <source>
        <dbReference type="Proteomes" id="UP000620104"/>
    </source>
</evidence>
<evidence type="ECO:0000256" key="5">
    <source>
        <dbReference type="ARBA" id="ARBA00023132"/>
    </source>
</evidence>
<sequence length="807" mass="90580">MQQAAYCAKFAEVFQAQKSQRNAEDIIDAEHGLAARWRDATLSACNAEENADLQNGLWLQAQTWHLLAVLTEQRLSAGSAGPTAKELLQSNPYTLPERLVQAIIDNDEQLREWIAIKQVLENVNPLRPPTGSASTFRSTYLPDTAKEIERLQRLHGTSEITFAYDTASGTGVALSLDLDSNLREKGIRGAGQWAGRDASRKENVLSAIFDALRRGRYDDAEELCSRSGESWRLATIRGARFWGYYDTEDIAESDAGRLQGNMRRSLWAKSCRAVANNSSASASERAVYGVLSGDLESVLPMCHTWDDHLWAHLNSLIMARIDDKLDQVGGYWHGLFGTSSTSTNFRGDLEQVFEHIEKVQRDGVASQAQDAYARIQQAIISGDEENRIREFVDRIHALQEMDRSQVPTIIGQIYAVLLTSFFAHFILLRRLTEQEIDVDLANAAIQAYLDVLQTEQLDTLVAIYAAELREGTAEDSYASFLRSMGRHASKDDRRVALLRAREHGLNVRLIANSVVRPLLGIVQFKLKSGASYQESRRRTAPGKEDVSEIIRSLEWLVFVDETYPDALNLANICFCWMYNSKNVSAVRRLEESLPQNLIETCQAAHTRFEEESLRDEGSSSGLEDNDAGIEQNIIELRFHVMLRETLDALSEAERQWDAGPVACLPGSLLSEQITWANERAPIIDRAYDAVTQLLQNSGWTSFSPSLFNEARNRGFENVRQSYTGDLVLRLHELLVQSSSHLESNLQRALDFSAIVASEDASIYEKMGQVDVLTNNRPIEQYLRALKDASKEALRLGNPDFWNVSPRA</sequence>
<keyword evidence="3" id="KW-0653">Protein transport</keyword>
<name>A0A8H3TS37_9TREE</name>
<keyword evidence="4 7" id="KW-0811">Translocation</keyword>
<dbReference type="GO" id="GO:0006406">
    <property type="term" value="P:mRNA export from nucleus"/>
    <property type="evidence" value="ECO:0007669"/>
    <property type="project" value="TreeGrafter"/>
</dbReference>
<comment type="function">
    <text evidence="7">Functions as a component of the nuclear pore complex (NPC).</text>
</comment>
<proteinExistence type="inferred from homology"/>
<evidence type="ECO:0000256" key="6">
    <source>
        <dbReference type="ARBA" id="ARBA00023242"/>
    </source>
</evidence>
<keyword evidence="7" id="KW-0472">Membrane</keyword>
<evidence type="ECO:0000256" key="2">
    <source>
        <dbReference type="ARBA" id="ARBA00022816"/>
    </source>
</evidence>
<evidence type="ECO:0000256" key="3">
    <source>
        <dbReference type="ARBA" id="ARBA00022927"/>
    </source>
</evidence>